<evidence type="ECO:0000259" key="12">
    <source>
        <dbReference type="SMART" id="SM01011"/>
    </source>
</evidence>
<dbReference type="GO" id="GO:0006508">
    <property type="term" value="P:proteolysis"/>
    <property type="evidence" value="ECO:0007669"/>
    <property type="project" value="TreeGrafter"/>
</dbReference>
<dbReference type="Gene3D" id="3.40.350.10">
    <property type="entry name" value="Creatinase/prolidase N-terminal domain"/>
    <property type="match status" value="1"/>
</dbReference>
<comment type="function">
    <text evidence="3">Catalyzes the removal of a penultimate prolyl residue from the N-termini of peptides.</text>
</comment>
<keyword evidence="9" id="KW-0482">Metalloprotease</keyword>
<reference evidence="14" key="2">
    <citation type="journal article" date="2018" name="Nat. Commun.">
        <title>Extreme sensitivity to ultraviolet light in the fungal pathogen causing white-nose syndrome of bats.</title>
        <authorList>
            <person name="Palmer J.M."/>
            <person name="Drees K.P."/>
            <person name="Foster J.T."/>
            <person name="Lindner D.L."/>
        </authorList>
    </citation>
    <scope>NUCLEOTIDE SEQUENCE [LARGE SCALE GENOMIC DNA]</scope>
    <source>
        <strain evidence="14">UAMH 10579</strain>
    </source>
</reference>
<dbReference type="EC" id="3.4.11.9" evidence="5"/>
<dbReference type="PANTHER" id="PTHR43226:SF1">
    <property type="entry name" value="XAA-PRO DIPEPTIDASE"/>
    <property type="match status" value="1"/>
</dbReference>
<dbReference type="SMART" id="SM01011">
    <property type="entry name" value="AMP_N"/>
    <property type="match status" value="1"/>
</dbReference>
<dbReference type="InterPro" id="IPR007865">
    <property type="entry name" value="Aminopep_P_N"/>
</dbReference>
<dbReference type="GO" id="GO:0070006">
    <property type="term" value="F:metalloaminopeptidase activity"/>
    <property type="evidence" value="ECO:0007669"/>
    <property type="project" value="InterPro"/>
</dbReference>
<keyword evidence="10" id="KW-0464">Manganese</keyword>
<evidence type="ECO:0000313" key="13">
    <source>
        <dbReference type="EMBL" id="OBT99442.2"/>
    </source>
</evidence>
<dbReference type="InterPro" id="IPR029149">
    <property type="entry name" value="Creatin/AminoP/Spt16_N"/>
</dbReference>
<dbReference type="EMBL" id="KV460212">
    <property type="protein sequence ID" value="OBT99442.2"/>
    <property type="molecule type" value="Genomic_DNA"/>
</dbReference>
<keyword evidence="6" id="KW-0645">Protease</keyword>
<dbReference type="InterPro" id="IPR052433">
    <property type="entry name" value="X-Pro_dipept-like"/>
</dbReference>
<comment type="catalytic activity">
    <reaction evidence="1">
        <text>Release of any N-terminal amino acid, including proline, that is linked to proline, even from a dipeptide or tripeptide.</text>
        <dbReference type="EC" id="3.4.11.9"/>
    </reaction>
</comment>
<comment type="similarity">
    <text evidence="4">Belongs to the peptidase M24B family.</text>
</comment>
<evidence type="ECO:0000256" key="5">
    <source>
        <dbReference type="ARBA" id="ARBA00012574"/>
    </source>
</evidence>
<dbReference type="SUPFAM" id="SSF55920">
    <property type="entry name" value="Creatinase/aminopeptidase"/>
    <property type="match status" value="1"/>
</dbReference>
<dbReference type="GO" id="GO:0030145">
    <property type="term" value="F:manganese ion binding"/>
    <property type="evidence" value="ECO:0007669"/>
    <property type="project" value="InterPro"/>
</dbReference>
<keyword evidence="14" id="KW-1185">Reference proteome</keyword>
<evidence type="ECO:0000256" key="1">
    <source>
        <dbReference type="ARBA" id="ARBA00001424"/>
    </source>
</evidence>
<dbReference type="Pfam" id="PF05195">
    <property type="entry name" value="AMP_N"/>
    <property type="match status" value="1"/>
</dbReference>
<keyword evidence="8" id="KW-0378">Hydrolase</keyword>
<evidence type="ECO:0000256" key="6">
    <source>
        <dbReference type="ARBA" id="ARBA00022438"/>
    </source>
</evidence>
<protein>
    <recommendedName>
        <fullName evidence="5">Xaa-Pro aminopeptidase</fullName>
        <ecNumber evidence="5">3.4.11.9</ecNumber>
    </recommendedName>
    <alternativeName>
        <fullName evidence="11">Aminoacylproline aminopeptidase</fullName>
    </alternativeName>
</protein>
<dbReference type="PANTHER" id="PTHR43226">
    <property type="entry name" value="XAA-PRO AMINOPEPTIDASE 3"/>
    <property type="match status" value="1"/>
</dbReference>
<feature type="domain" description="Aminopeptidase P N-terminal" evidence="12">
    <location>
        <begin position="72"/>
        <end position="205"/>
    </location>
</feature>
<reference evidence="13 14" key="1">
    <citation type="submission" date="2016-03" db="EMBL/GenBank/DDBJ databases">
        <title>Comparative genomics of Pseudogymnoascus destructans, the fungus causing white-nose syndrome of bats.</title>
        <authorList>
            <person name="Palmer J.M."/>
            <person name="Drees K.P."/>
            <person name="Foster J.T."/>
            <person name="Lindner D.L."/>
        </authorList>
    </citation>
    <scope>NUCLEOTIDE SEQUENCE [LARGE SCALE GENOMIC DNA]</scope>
    <source>
        <strain evidence="13 14">UAMH 10579</strain>
    </source>
</reference>
<keyword evidence="6" id="KW-0031">Aminopeptidase</keyword>
<dbReference type="STRING" id="342668.A0A1B8GUC4"/>
<gene>
    <name evidence="13" type="ORF">VE01_03014</name>
</gene>
<evidence type="ECO:0000313" key="14">
    <source>
        <dbReference type="Proteomes" id="UP000091956"/>
    </source>
</evidence>
<dbReference type="SUPFAM" id="SSF53092">
    <property type="entry name" value="Creatinase/prolidase N-terminal domain"/>
    <property type="match status" value="1"/>
</dbReference>
<evidence type="ECO:0000256" key="4">
    <source>
        <dbReference type="ARBA" id="ARBA00008766"/>
    </source>
</evidence>
<evidence type="ECO:0000256" key="3">
    <source>
        <dbReference type="ARBA" id="ARBA00002443"/>
    </source>
</evidence>
<sequence length="518" mass="58210">MVNCFFVTSTFILRAQYRQLTRLSHRKPRLQARHICYGSLWTATTTTTVSYRSQSSFSTMASSVDAILAGKYPAKAHARRVVEYIKKTKPEAAGVLYLEGQKTRLIEDNDEPVHFRQRRYFYYLSGCDVPDCQLTYDIASEKLTLYIPAIDPDSVIWSGLPLSEKEALELYDVDQVRTTPQVNQVLGTSQSKKTVFAIAGQVPDDVTFLNFENTDFDLLKPAIEECRVVKDEYEVALTRRANEVSTIAHTAVLKAVKSAKNERELQALFLQRSIANGSPNQAYSPIFAAGTSAATLHYLKNDQPLDGKLNLLVDGGADYSCYASDITRTFPINGKFSKESREIYDIVLRMQEVCINMLKEGVAWDDVHLEAHKVAIEGLMKIGILQGDKEDILKSRTSVAFYPHGVGHYLGMDTHDTGGNPNPSDKDTMFRYLRLRGNLPAGSIVTVEPGIYFCNFIIEPYLQDPVHSAYINFEVLQKYWEVGGVRIEDNILITKDGYENLTTAVKDVDEMEKLINGA</sequence>
<dbReference type="InterPro" id="IPR036005">
    <property type="entry name" value="Creatinase/aminopeptidase-like"/>
</dbReference>
<name>A0A1B8GUC4_9PEZI</name>
<evidence type="ECO:0000256" key="9">
    <source>
        <dbReference type="ARBA" id="ARBA00023049"/>
    </source>
</evidence>
<dbReference type="Gene3D" id="3.90.230.10">
    <property type="entry name" value="Creatinase/methionine aminopeptidase superfamily"/>
    <property type="match status" value="1"/>
</dbReference>
<evidence type="ECO:0000256" key="11">
    <source>
        <dbReference type="ARBA" id="ARBA00030849"/>
    </source>
</evidence>
<dbReference type="Pfam" id="PF00557">
    <property type="entry name" value="Peptidase_M24"/>
    <property type="match status" value="1"/>
</dbReference>
<dbReference type="InterPro" id="IPR000994">
    <property type="entry name" value="Pept_M24"/>
</dbReference>
<evidence type="ECO:0000256" key="7">
    <source>
        <dbReference type="ARBA" id="ARBA00022723"/>
    </source>
</evidence>
<comment type="cofactor">
    <cofactor evidence="2">
        <name>Mn(2+)</name>
        <dbReference type="ChEBI" id="CHEBI:29035"/>
    </cofactor>
</comment>
<keyword evidence="7" id="KW-0479">Metal-binding</keyword>
<dbReference type="FunFam" id="3.90.230.10:FF:000002">
    <property type="entry name" value="Xaa-Pro aminopeptidase 3"/>
    <property type="match status" value="1"/>
</dbReference>
<proteinExistence type="inferred from homology"/>
<dbReference type="RefSeq" id="XP_018133175.2">
    <property type="nucleotide sequence ID" value="XM_018272513.2"/>
</dbReference>
<evidence type="ECO:0000256" key="8">
    <source>
        <dbReference type="ARBA" id="ARBA00022801"/>
    </source>
</evidence>
<organism evidence="13 14">
    <name type="scientific">Pseudogymnoascus verrucosus</name>
    <dbReference type="NCBI Taxonomy" id="342668"/>
    <lineage>
        <taxon>Eukaryota</taxon>
        <taxon>Fungi</taxon>
        <taxon>Dikarya</taxon>
        <taxon>Ascomycota</taxon>
        <taxon>Pezizomycotina</taxon>
        <taxon>Leotiomycetes</taxon>
        <taxon>Thelebolales</taxon>
        <taxon>Thelebolaceae</taxon>
        <taxon>Pseudogymnoascus</taxon>
    </lineage>
</organism>
<dbReference type="Proteomes" id="UP000091956">
    <property type="component" value="Unassembled WGS sequence"/>
</dbReference>
<evidence type="ECO:0000256" key="2">
    <source>
        <dbReference type="ARBA" id="ARBA00001936"/>
    </source>
</evidence>
<accession>A0A1B8GUC4</accession>
<dbReference type="CDD" id="cd01087">
    <property type="entry name" value="Prolidase"/>
    <property type="match status" value="1"/>
</dbReference>
<dbReference type="AlphaFoldDB" id="A0A1B8GUC4"/>
<evidence type="ECO:0000256" key="10">
    <source>
        <dbReference type="ARBA" id="ARBA00023211"/>
    </source>
</evidence>
<dbReference type="GeneID" id="28836400"/>